<evidence type="ECO:0000256" key="2">
    <source>
        <dbReference type="SAM" id="Phobius"/>
    </source>
</evidence>
<feature type="region of interest" description="Disordered" evidence="1">
    <location>
        <begin position="78"/>
        <end position="100"/>
    </location>
</feature>
<dbReference type="AlphaFoldDB" id="D4YNG4"/>
<keyword evidence="2" id="KW-0472">Membrane</keyword>
<dbReference type="Proteomes" id="UP000005714">
    <property type="component" value="Unassembled WGS sequence"/>
</dbReference>
<evidence type="ECO:0000313" key="3">
    <source>
        <dbReference type="EMBL" id="EFG47210.1"/>
    </source>
</evidence>
<dbReference type="EMBL" id="ADNU01000043">
    <property type="protein sequence ID" value="EFG47210.1"/>
    <property type="molecule type" value="Genomic_DNA"/>
</dbReference>
<proteinExistence type="predicted"/>
<accession>D4YNG4</accession>
<name>D4YNG4_9MICO</name>
<sequence>MTAMAITTIAMWAATAPPTKKPIPDEELVTPGTIGFLITLAVVIAGIVLANLAARKVRRLRARDGAVESNVLPVRVDPRQSREEAEAILEQKQRNQQDES</sequence>
<dbReference type="STRING" id="585530.HMPREF0183_1474"/>
<reference evidence="3 4" key="1">
    <citation type="submission" date="2010-04" db="EMBL/GenBank/DDBJ databases">
        <authorList>
            <person name="Qin X."/>
            <person name="Bachman B."/>
            <person name="Battles P."/>
            <person name="Bell A."/>
            <person name="Bess C."/>
            <person name="Bickham C."/>
            <person name="Chaboub L."/>
            <person name="Chen D."/>
            <person name="Coyle M."/>
            <person name="Deiros D.R."/>
            <person name="Dinh H."/>
            <person name="Forbes L."/>
            <person name="Fowler G."/>
            <person name="Francisco L."/>
            <person name="Fu Q."/>
            <person name="Gubbala S."/>
            <person name="Hale W."/>
            <person name="Han Y."/>
            <person name="Hemphill L."/>
            <person name="Highlander S.K."/>
            <person name="Hirani K."/>
            <person name="Hogues M."/>
            <person name="Jackson L."/>
            <person name="Jakkamsetti A."/>
            <person name="Javaid M."/>
            <person name="Jiang H."/>
            <person name="Korchina V."/>
            <person name="Kovar C."/>
            <person name="Lara F."/>
            <person name="Lee S."/>
            <person name="Mata R."/>
            <person name="Mathew T."/>
            <person name="Moen C."/>
            <person name="Morales K."/>
            <person name="Munidasa M."/>
            <person name="Nazareth L."/>
            <person name="Ngo R."/>
            <person name="Nguyen L."/>
            <person name="Okwuonu G."/>
            <person name="Ongeri F."/>
            <person name="Patil S."/>
            <person name="Petrosino J."/>
            <person name="Pham C."/>
            <person name="Pham P."/>
            <person name="Pu L.-L."/>
            <person name="Puazo M."/>
            <person name="Raj R."/>
            <person name="Reid J."/>
            <person name="Rouhana J."/>
            <person name="Saada N."/>
            <person name="Shang Y."/>
            <person name="Simmons D."/>
            <person name="Thornton R."/>
            <person name="Warren J."/>
            <person name="Weissenberger G."/>
            <person name="Zhang J."/>
            <person name="Zhang L."/>
            <person name="Zhou C."/>
            <person name="Zhu D."/>
            <person name="Muzny D."/>
            <person name="Worley K."/>
            <person name="Gibbs R."/>
        </authorList>
    </citation>
    <scope>NUCLEOTIDE SEQUENCE [LARGE SCALE GENOMIC DNA]</scope>
    <source>
        <strain evidence="3 4">ATCC 49030</strain>
    </source>
</reference>
<comment type="caution">
    <text evidence="3">The sequence shown here is derived from an EMBL/GenBank/DDBJ whole genome shotgun (WGS) entry which is preliminary data.</text>
</comment>
<dbReference type="eggNOG" id="ENOG5031X6R">
    <property type="taxonomic scope" value="Bacteria"/>
</dbReference>
<protein>
    <submittedName>
        <fullName evidence="3">Uncharacterized protein</fullName>
    </submittedName>
</protein>
<evidence type="ECO:0000256" key="1">
    <source>
        <dbReference type="SAM" id="MobiDB-lite"/>
    </source>
</evidence>
<keyword evidence="4" id="KW-1185">Reference proteome</keyword>
<gene>
    <name evidence="3" type="ORF">HMPREF0183_1474</name>
</gene>
<keyword evidence="2" id="KW-1133">Transmembrane helix</keyword>
<dbReference type="OrthoDB" id="5122705at2"/>
<dbReference type="RefSeq" id="WP_005884469.1">
    <property type="nucleotide sequence ID" value="NZ_ADNU01000043.1"/>
</dbReference>
<evidence type="ECO:0000313" key="4">
    <source>
        <dbReference type="Proteomes" id="UP000005714"/>
    </source>
</evidence>
<feature type="transmembrane region" description="Helical" evidence="2">
    <location>
        <begin position="34"/>
        <end position="54"/>
    </location>
</feature>
<organism evidence="3 4">
    <name type="scientific">Brevibacterium mcbrellneri ATCC 49030</name>
    <dbReference type="NCBI Taxonomy" id="585530"/>
    <lineage>
        <taxon>Bacteria</taxon>
        <taxon>Bacillati</taxon>
        <taxon>Actinomycetota</taxon>
        <taxon>Actinomycetes</taxon>
        <taxon>Micrococcales</taxon>
        <taxon>Brevibacteriaceae</taxon>
        <taxon>Brevibacterium</taxon>
    </lineage>
</organism>
<keyword evidence="2" id="KW-0812">Transmembrane</keyword>